<dbReference type="InterPro" id="IPR042100">
    <property type="entry name" value="Bug_dom1"/>
</dbReference>
<proteinExistence type="inferred from homology"/>
<gene>
    <name evidence="3" type="ORF">EOD42_11550</name>
</gene>
<dbReference type="OrthoDB" id="7264879at2"/>
<dbReference type="InterPro" id="IPR005064">
    <property type="entry name" value="BUG"/>
</dbReference>
<dbReference type="PANTHER" id="PTHR42928:SF5">
    <property type="entry name" value="BLR1237 PROTEIN"/>
    <property type="match status" value="1"/>
</dbReference>
<protein>
    <submittedName>
        <fullName evidence="3">Tripartite tricarboxylate transporter substrate binding protein</fullName>
    </submittedName>
</protein>
<name>A0A437MHB1_9PROT</name>
<accession>A0A437MHB1</accession>
<evidence type="ECO:0000256" key="2">
    <source>
        <dbReference type="SAM" id="SignalP"/>
    </source>
</evidence>
<dbReference type="Gene3D" id="3.40.190.10">
    <property type="entry name" value="Periplasmic binding protein-like II"/>
    <property type="match status" value="1"/>
</dbReference>
<reference evidence="3 4" key="1">
    <citation type="submission" date="2019-01" db="EMBL/GenBank/DDBJ databases">
        <authorList>
            <person name="Chen W.-M."/>
        </authorList>
    </citation>
    <scope>NUCLEOTIDE SEQUENCE [LARGE SCALE GENOMIC DNA]</scope>
    <source>
        <strain evidence="3 4">CCP-6</strain>
    </source>
</reference>
<feature type="chain" id="PRO_5019155072" evidence="2">
    <location>
        <begin position="38"/>
        <end position="334"/>
    </location>
</feature>
<organism evidence="3 4">
    <name type="scientific">Rhodovarius crocodyli</name>
    <dbReference type="NCBI Taxonomy" id="1979269"/>
    <lineage>
        <taxon>Bacteria</taxon>
        <taxon>Pseudomonadati</taxon>
        <taxon>Pseudomonadota</taxon>
        <taxon>Alphaproteobacteria</taxon>
        <taxon>Acetobacterales</taxon>
        <taxon>Roseomonadaceae</taxon>
        <taxon>Rhodovarius</taxon>
    </lineage>
</organism>
<dbReference type="CDD" id="cd07012">
    <property type="entry name" value="PBP2_Bug_TTT"/>
    <property type="match status" value="1"/>
</dbReference>
<dbReference type="EMBL" id="SACL01000003">
    <property type="protein sequence ID" value="RVT97021.1"/>
    <property type="molecule type" value="Genomic_DNA"/>
</dbReference>
<dbReference type="PIRSF" id="PIRSF017082">
    <property type="entry name" value="YflP"/>
    <property type="match status" value="1"/>
</dbReference>
<dbReference type="PANTHER" id="PTHR42928">
    <property type="entry name" value="TRICARBOXYLATE-BINDING PROTEIN"/>
    <property type="match status" value="1"/>
</dbReference>
<comment type="similarity">
    <text evidence="1">Belongs to the UPF0065 (bug) family.</text>
</comment>
<keyword evidence="2" id="KW-0732">Signal</keyword>
<evidence type="ECO:0000256" key="1">
    <source>
        <dbReference type="ARBA" id="ARBA00006987"/>
    </source>
</evidence>
<sequence length="334" mass="33915">MMSRLGPSSTGNPAMTLIARRALLAASALPLAGPAFAQAYPTRPLRLIVGFGAGGISDLVARLVAEAAGQAIGQSIIVENRTGAGGTIAAEAAARATPDGYTLLFGGPSLFAINAVMMGGSVADTAKELAPVLPLASTPHVLVVRPQLGVTDLAGFVARARQRNGEMTWSTAGVGTSPHQTMVLLQSLSGARFTPVHYRSGAAGVQAVLSGEVDVTAEATAVVVEHIRAGTLVGLVAAAPERLDLLPNVPSSKEAGMAELENGSLSALLVPRATPQPVRDKLREAFGTALASATLRQRLAQQGTFALGGDAAALEGMIATEVAKWRPLLAGLAG</sequence>
<dbReference type="Pfam" id="PF03401">
    <property type="entry name" value="TctC"/>
    <property type="match status" value="1"/>
</dbReference>
<comment type="caution">
    <text evidence="3">The sequence shown here is derived from an EMBL/GenBank/DDBJ whole genome shotgun (WGS) entry which is preliminary data.</text>
</comment>
<evidence type="ECO:0000313" key="3">
    <source>
        <dbReference type="EMBL" id="RVT97021.1"/>
    </source>
</evidence>
<dbReference type="Proteomes" id="UP000282957">
    <property type="component" value="Unassembled WGS sequence"/>
</dbReference>
<dbReference type="Gene3D" id="3.40.190.150">
    <property type="entry name" value="Bordetella uptake gene, domain 1"/>
    <property type="match status" value="1"/>
</dbReference>
<feature type="signal peptide" evidence="2">
    <location>
        <begin position="1"/>
        <end position="37"/>
    </location>
</feature>
<dbReference type="SUPFAM" id="SSF53850">
    <property type="entry name" value="Periplasmic binding protein-like II"/>
    <property type="match status" value="1"/>
</dbReference>
<dbReference type="AlphaFoldDB" id="A0A437MHB1"/>
<evidence type="ECO:0000313" key="4">
    <source>
        <dbReference type="Proteomes" id="UP000282957"/>
    </source>
</evidence>
<keyword evidence="4" id="KW-1185">Reference proteome</keyword>